<proteinExistence type="predicted"/>
<organism evidence="1 2">
    <name type="scientific">Kosmotoga pacifica</name>
    <dbReference type="NCBI Taxonomy" id="1330330"/>
    <lineage>
        <taxon>Bacteria</taxon>
        <taxon>Thermotogati</taxon>
        <taxon>Thermotogota</taxon>
        <taxon>Thermotogae</taxon>
        <taxon>Kosmotogales</taxon>
        <taxon>Kosmotogaceae</taxon>
        <taxon>Kosmotoga</taxon>
    </lineage>
</organism>
<protein>
    <recommendedName>
        <fullName evidence="3">Haloacid dehalogenase</fullName>
    </recommendedName>
</protein>
<dbReference type="RefSeq" id="WP_047755275.1">
    <property type="nucleotide sequence ID" value="NZ_CAJUHA010000010.1"/>
</dbReference>
<dbReference type="InterPro" id="IPR036412">
    <property type="entry name" value="HAD-like_sf"/>
</dbReference>
<dbReference type="GO" id="GO:0000287">
    <property type="term" value="F:magnesium ion binding"/>
    <property type="evidence" value="ECO:0007669"/>
    <property type="project" value="TreeGrafter"/>
</dbReference>
<dbReference type="AlphaFoldDB" id="A0A0G2Z959"/>
<dbReference type="KEGG" id="kpf:IX53_10220"/>
<dbReference type="PROSITE" id="PS01229">
    <property type="entry name" value="COF_2"/>
    <property type="match status" value="1"/>
</dbReference>
<evidence type="ECO:0000313" key="1">
    <source>
        <dbReference type="EMBL" id="AKI98140.1"/>
    </source>
</evidence>
<reference evidence="1 2" key="1">
    <citation type="submission" date="2015-04" db="EMBL/GenBank/DDBJ databases">
        <title>Complete Genome Sequence of Kosmotoga pacifica SLHLJ1.</title>
        <authorList>
            <person name="Jiang L.J."/>
            <person name="Shao Z.Z."/>
            <person name="Jebbar M."/>
        </authorList>
    </citation>
    <scope>NUCLEOTIDE SEQUENCE [LARGE SCALE GENOMIC DNA]</scope>
    <source>
        <strain evidence="1 2">SLHLJ1</strain>
    </source>
</reference>
<accession>A0A0G2Z959</accession>
<dbReference type="STRING" id="1330330.IX53_10220"/>
<dbReference type="GO" id="GO:0005829">
    <property type="term" value="C:cytosol"/>
    <property type="evidence" value="ECO:0007669"/>
    <property type="project" value="TreeGrafter"/>
</dbReference>
<dbReference type="SUPFAM" id="SSF56784">
    <property type="entry name" value="HAD-like"/>
    <property type="match status" value="1"/>
</dbReference>
<dbReference type="PANTHER" id="PTHR10000">
    <property type="entry name" value="PHOSPHOSERINE PHOSPHATASE"/>
    <property type="match status" value="1"/>
</dbReference>
<dbReference type="PATRIC" id="fig|1330330.3.peg.2077"/>
<dbReference type="PANTHER" id="PTHR10000:SF8">
    <property type="entry name" value="HAD SUPERFAMILY HYDROLASE-LIKE, TYPE 3"/>
    <property type="match status" value="1"/>
</dbReference>
<dbReference type="SFLD" id="SFLDS00003">
    <property type="entry name" value="Haloacid_Dehalogenase"/>
    <property type="match status" value="1"/>
</dbReference>
<dbReference type="EMBL" id="CP011232">
    <property type="protein sequence ID" value="AKI98140.1"/>
    <property type="molecule type" value="Genomic_DNA"/>
</dbReference>
<name>A0A0G2Z959_9BACT</name>
<sequence>MIKLIIIDLDGTLLSCDKKISKDNLNSLKRAMNSGVAVTISTGRSFISARDYVDHLGLEVPVSFQNGALVIKCSNGKKEIIRQVLLASDWAKKIIEKSRERGVTYILFRDFFECPDMYMESVPSSPYESYYENNRFRIRTVKDPLEYIKRDGVAEVALEGPEEKILDIIRELNPDSSVSIIKNNNLENHSFYEFFGPAVGKAMGLKFLMKHFGIGPKEVAYIGDNFNDIDVMKEVGLPIAMANAPDEVKKYAKYVTESDNDNNGVAEAIIRILEGEIR</sequence>
<dbReference type="Gene3D" id="3.40.50.1000">
    <property type="entry name" value="HAD superfamily/HAD-like"/>
    <property type="match status" value="1"/>
</dbReference>
<dbReference type="NCBIfam" id="TIGR00099">
    <property type="entry name" value="Cof-subfamily"/>
    <property type="match status" value="1"/>
</dbReference>
<keyword evidence="2" id="KW-1185">Reference proteome</keyword>
<gene>
    <name evidence="1" type="ORF">IX53_10220</name>
</gene>
<dbReference type="InterPro" id="IPR023214">
    <property type="entry name" value="HAD_sf"/>
</dbReference>
<evidence type="ECO:0000313" key="2">
    <source>
        <dbReference type="Proteomes" id="UP000035159"/>
    </source>
</evidence>
<dbReference type="Pfam" id="PF08282">
    <property type="entry name" value="Hydrolase_3"/>
    <property type="match status" value="1"/>
</dbReference>
<dbReference type="InterPro" id="IPR006379">
    <property type="entry name" value="HAD-SF_hydro_IIB"/>
</dbReference>
<dbReference type="PROSITE" id="PS01228">
    <property type="entry name" value="COF_1"/>
    <property type="match status" value="1"/>
</dbReference>
<evidence type="ECO:0008006" key="3">
    <source>
        <dbReference type="Google" id="ProtNLM"/>
    </source>
</evidence>
<dbReference type="OrthoDB" id="9781413at2"/>
<dbReference type="Proteomes" id="UP000035159">
    <property type="component" value="Chromosome"/>
</dbReference>
<dbReference type="Gene3D" id="3.30.1240.10">
    <property type="match status" value="1"/>
</dbReference>
<dbReference type="CDD" id="cd07516">
    <property type="entry name" value="HAD_Pase"/>
    <property type="match status" value="1"/>
</dbReference>
<dbReference type="NCBIfam" id="TIGR01484">
    <property type="entry name" value="HAD-SF-IIB"/>
    <property type="match status" value="1"/>
</dbReference>
<dbReference type="GO" id="GO:0016791">
    <property type="term" value="F:phosphatase activity"/>
    <property type="evidence" value="ECO:0007669"/>
    <property type="project" value="TreeGrafter"/>
</dbReference>
<dbReference type="SFLD" id="SFLDG01140">
    <property type="entry name" value="C2.B:_Phosphomannomutase_and_P"/>
    <property type="match status" value="1"/>
</dbReference>
<dbReference type="InterPro" id="IPR000150">
    <property type="entry name" value="Cof"/>
</dbReference>